<evidence type="ECO:0000259" key="1">
    <source>
        <dbReference type="SMART" id="SM00852"/>
    </source>
</evidence>
<dbReference type="SUPFAM" id="SSF63882">
    <property type="entry name" value="MoeA N-terminal region -like"/>
    <property type="match status" value="1"/>
</dbReference>
<dbReference type="SUPFAM" id="SSF63867">
    <property type="entry name" value="MoeA C-terminal domain-like"/>
    <property type="match status" value="1"/>
</dbReference>
<dbReference type="OrthoDB" id="31371at2157"/>
<dbReference type="CDD" id="cd00887">
    <property type="entry name" value="MoeA"/>
    <property type="match status" value="1"/>
</dbReference>
<feature type="domain" description="MoaB/Mog" evidence="1">
    <location>
        <begin position="175"/>
        <end position="308"/>
    </location>
</feature>
<name>A0A6N0NS14_9CREN</name>
<evidence type="ECO:0000313" key="3">
    <source>
        <dbReference type="Proteomes" id="UP000509301"/>
    </source>
</evidence>
<dbReference type="InterPro" id="IPR038987">
    <property type="entry name" value="MoeA-like"/>
</dbReference>
<dbReference type="EMBL" id="CP049074">
    <property type="protein sequence ID" value="QKQ99653.1"/>
    <property type="molecule type" value="Genomic_DNA"/>
</dbReference>
<keyword evidence="2" id="KW-0808">Transferase</keyword>
<evidence type="ECO:0000313" key="2">
    <source>
        <dbReference type="EMBL" id="QKQ99653.1"/>
    </source>
</evidence>
<dbReference type="SUPFAM" id="SSF53218">
    <property type="entry name" value="Molybdenum cofactor biosynthesis proteins"/>
    <property type="match status" value="1"/>
</dbReference>
<dbReference type="GO" id="GO:0005737">
    <property type="term" value="C:cytoplasm"/>
    <property type="evidence" value="ECO:0007669"/>
    <property type="project" value="TreeGrafter"/>
</dbReference>
<gene>
    <name evidence="2" type="ORF">GWK48_03930</name>
</gene>
<dbReference type="Gene3D" id="3.40.980.10">
    <property type="entry name" value="MoaB/Mog-like domain"/>
    <property type="match status" value="1"/>
</dbReference>
<dbReference type="InterPro" id="IPR001453">
    <property type="entry name" value="MoaB/Mog_dom"/>
</dbReference>
<reference evidence="2 3" key="1">
    <citation type="submission" date="2020-02" db="EMBL/GenBank/DDBJ databases">
        <title>Comparative genome analysis reveals the metabolism and evolution of the thermophilic archaeal genus Metallosphaera.</title>
        <authorList>
            <person name="Jiang C."/>
        </authorList>
    </citation>
    <scope>NUCLEOTIDE SEQUENCE [LARGE SCALE GENOMIC DNA]</scope>
    <source>
        <strain evidence="2 3">Ric-A</strain>
    </source>
</reference>
<dbReference type="InterPro" id="IPR036135">
    <property type="entry name" value="MoeA_linker/N_sf"/>
</dbReference>
<dbReference type="GO" id="GO:0006777">
    <property type="term" value="P:Mo-molybdopterin cofactor biosynthetic process"/>
    <property type="evidence" value="ECO:0007669"/>
    <property type="project" value="TreeGrafter"/>
</dbReference>
<dbReference type="Proteomes" id="UP000509301">
    <property type="component" value="Chromosome"/>
</dbReference>
<dbReference type="GO" id="GO:0061599">
    <property type="term" value="F:molybdopterin molybdotransferase activity"/>
    <property type="evidence" value="ECO:0007669"/>
    <property type="project" value="TreeGrafter"/>
</dbReference>
<dbReference type="Pfam" id="PF00994">
    <property type="entry name" value="MoCF_biosynth"/>
    <property type="match status" value="1"/>
</dbReference>
<dbReference type="Pfam" id="PF03453">
    <property type="entry name" value="MoeA_N"/>
    <property type="match status" value="1"/>
</dbReference>
<dbReference type="PANTHER" id="PTHR10192:SF19">
    <property type="entry name" value="MOLYBDOPTERIN BIOSYNTHESIS PROTEIN MJ0666-RELATED"/>
    <property type="match status" value="1"/>
</dbReference>
<dbReference type="RefSeq" id="WP_174629821.1">
    <property type="nucleotide sequence ID" value="NZ_CP049074.1"/>
</dbReference>
<dbReference type="AlphaFoldDB" id="A0A6N0NS14"/>
<proteinExistence type="predicted"/>
<dbReference type="GeneID" id="55641069"/>
<dbReference type="InterPro" id="IPR005110">
    <property type="entry name" value="MoeA_linker/N"/>
</dbReference>
<accession>A0A6N0NS14</accession>
<dbReference type="SMART" id="SM00852">
    <property type="entry name" value="MoCF_biosynth"/>
    <property type="match status" value="1"/>
</dbReference>
<dbReference type="KEGG" id="mten:GWK48_03930"/>
<sequence length="385" mass="42552">MLVPIEEARSLIEKMPFQAARVTELTPYQAIGKVVAEDVRAIVDTPSRDVSAMDGYAFRYDDLLKYGALRIVGELFPKSVSPPSLNEGEAYYVTTGSPIPLGADTVARVEYTKVENGLLRVNGPISRGKDVRKRGEDVKSGDLLIARGTFLTPYHIPILEQQKIKSLKVFDVNFCVFGNGDEILPWGETGEGIPDSISPFFLKLLERFGKVKYQGVARDSLDDVKKLLSKCLVYDYVISIGGSSVGEKDFVKRATSEMGHLIFEGVSTNVIKRGGLGEIFGKPVLILPGQIISAITVFHEHGLHVLSRMTGVELREYVRAKLGFRIDVDHKMDSVYLVKLDGGDAYPLRWGVGLYSELGKASGFTILKRGLTYKQGDEVIVQRFI</sequence>
<dbReference type="Gene3D" id="2.170.190.11">
    <property type="entry name" value="Molybdopterin biosynthesis moea protein, domain 3"/>
    <property type="match status" value="1"/>
</dbReference>
<keyword evidence="3" id="KW-1185">Reference proteome</keyword>
<dbReference type="Gene3D" id="3.90.105.10">
    <property type="entry name" value="Molybdopterin biosynthesis moea protein, domain 2"/>
    <property type="match status" value="1"/>
</dbReference>
<protein>
    <submittedName>
        <fullName evidence="2">Molybdopterin molybdotransferase MoeA</fullName>
    </submittedName>
</protein>
<dbReference type="Gene3D" id="2.40.340.10">
    <property type="entry name" value="MoeA, C-terminal, domain IV"/>
    <property type="match status" value="1"/>
</dbReference>
<dbReference type="InterPro" id="IPR036425">
    <property type="entry name" value="MoaB/Mog-like_dom_sf"/>
</dbReference>
<organism evidence="2 3">
    <name type="scientific">Metallosphaera tengchongensis</name>
    <dbReference type="NCBI Taxonomy" id="1532350"/>
    <lineage>
        <taxon>Archaea</taxon>
        <taxon>Thermoproteota</taxon>
        <taxon>Thermoprotei</taxon>
        <taxon>Sulfolobales</taxon>
        <taxon>Sulfolobaceae</taxon>
        <taxon>Metallosphaera</taxon>
    </lineage>
</organism>
<dbReference type="PANTHER" id="PTHR10192">
    <property type="entry name" value="MOLYBDOPTERIN BIOSYNTHESIS PROTEIN"/>
    <property type="match status" value="1"/>
</dbReference>
<dbReference type="InterPro" id="IPR036688">
    <property type="entry name" value="MoeA_C_domain_IV_sf"/>
</dbReference>